<evidence type="ECO:0000313" key="2">
    <source>
        <dbReference type="EMBL" id="KAJ7377052.1"/>
    </source>
</evidence>
<dbReference type="OrthoDB" id="443318at2759"/>
<dbReference type="InterPro" id="IPR001563">
    <property type="entry name" value="Peptidase_S10"/>
</dbReference>
<evidence type="ECO:0000313" key="3">
    <source>
        <dbReference type="Proteomes" id="UP001163046"/>
    </source>
</evidence>
<sequence length="109" mass="11970">MADAELLNALFFCQVFVFTNTDEAWNYEKVRDQCVHVLVAVWSSNKRSVRAIEKTPGHVLQGGPGGSSPGVLENFEELGPLTVELKARNTTWLPAANVLFVDNPVGARL</sequence>
<dbReference type="Pfam" id="PF00450">
    <property type="entry name" value="Peptidase_S10"/>
    <property type="match status" value="1"/>
</dbReference>
<dbReference type="GO" id="GO:0004185">
    <property type="term" value="F:serine-type carboxypeptidase activity"/>
    <property type="evidence" value="ECO:0007669"/>
    <property type="project" value="InterPro"/>
</dbReference>
<comment type="similarity">
    <text evidence="1">Belongs to the peptidase S10 family.</text>
</comment>
<dbReference type="AlphaFoldDB" id="A0A9X0CV03"/>
<keyword evidence="2" id="KW-0121">Carboxypeptidase</keyword>
<dbReference type="InterPro" id="IPR029058">
    <property type="entry name" value="AB_hydrolase_fold"/>
</dbReference>
<organism evidence="2 3">
    <name type="scientific">Desmophyllum pertusum</name>
    <dbReference type="NCBI Taxonomy" id="174260"/>
    <lineage>
        <taxon>Eukaryota</taxon>
        <taxon>Metazoa</taxon>
        <taxon>Cnidaria</taxon>
        <taxon>Anthozoa</taxon>
        <taxon>Hexacorallia</taxon>
        <taxon>Scleractinia</taxon>
        <taxon>Caryophylliina</taxon>
        <taxon>Caryophylliidae</taxon>
        <taxon>Desmophyllum</taxon>
    </lineage>
</organism>
<protein>
    <submittedName>
        <fullName evidence="2">Retinoid-inducible serine carboxypeptidase</fullName>
    </submittedName>
</protein>
<accession>A0A9X0CV03</accession>
<evidence type="ECO:0000256" key="1">
    <source>
        <dbReference type="ARBA" id="ARBA00009431"/>
    </source>
</evidence>
<name>A0A9X0CV03_9CNID</name>
<gene>
    <name evidence="2" type="primary">SCPEP1_2</name>
    <name evidence="2" type="ORF">OS493_031010</name>
</gene>
<dbReference type="Proteomes" id="UP001163046">
    <property type="component" value="Unassembled WGS sequence"/>
</dbReference>
<keyword evidence="2" id="KW-0378">Hydrolase</keyword>
<keyword evidence="2" id="KW-0645">Protease</keyword>
<dbReference type="Gene3D" id="3.40.50.1820">
    <property type="entry name" value="alpha/beta hydrolase"/>
    <property type="match status" value="1"/>
</dbReference>
<dbReference type="SUPFAM" id="SSF53474">
    <property type="entry name" value="alpha/beta-Hydrolases"/>
    <property type="match status" value="1"/>
</dbReference>
<reference evidence="2" key="1">
    <citation type="submission" date="2023-01" db="EMBL/GenBank/DDBJ databases">
        <title>Genome assembly of the deep-sea coral Lophelia pertusa.</title>
        <authorList>
            <person name="Herrera S."/>
            <person name="Cordes E."/>
        </authorList>
    </citation>
    <scope>NUCLEOTIDE SEQUENCE</scope>
    <source>
        <strain evidence="2">USNM1676648</strain>
        <tissue evidence="2">Polyp</tissue>
    </source>
</reference>
<proteinExistence type="inferred from homology"/>
<dbReference type="EMBL" id="MU826384">
    <property type="protein sequence ID" value="KAJ7377052.1"/>
    <property type="molecule type" value="Genomic_DNA"/>
</dbReference>
<keyword evidence="3" id="KW-1185">Reference proteome</keyword>
<dbReference type="GO" id="GO:0006508">
    <property type="term" value="P:proteolysis"/>
    <property type="evidence" value="ECO:0007669"/>
    <property type="project" value="InterPro"/>
</dbReference>
<comment type="caution">
    <text evidence="2">The sequence shown here is derived from an EMBL/GenBank/DDBJ whole genome shotgun (WGS) entry which is preliminary data.</text>
</comment>